<evidence type="ECO:0000313" key="3">
    <source>
        <dbReference type="Proteomes" id="UP001054252"/>
    </source>
</evidence>
<feature type="compositionally biased region" description="Polar residues" evidence="1">
    <location>
        <begin position="46"/>
        <end position="55"/>
    </location>
</feature>
<evidence type="ECO:0000313" key="2">
    <source>
        <dbReference type="EMBL" id="GKV05645.1"/>
    </source>
</evidence>
<keyword evidence="3" id="KW-1185">Reference proteome</keyword>
<gene>
    <name evidence="2" type="ORF">SLEP1_g17632</name>
</gene>
<name>A0AAV5J447_9ROSI</name>
<dbReference type="AlphaFoldDB" id="A0AAV5J447"/>
<dbReference type="EMBL" id="BPVZ01000024">
    <property type="protein sequence ID" value="GKV05645.1"/>
    <property type="molecule type" value="Genomic_DNA"/>
</dbReference>
<organism evidence="2 3">
    <name type="scientific">Rubroshorea leprosula</name>
    <dbReference type="NCBI Taxonomy" id="152421"/>
    <lineage>
        <taxon>Eukaryota</taxon>
        <taxon>Viridiplantae</taxon>
        <taxon>Streptophyta</taxon>
        <taxon>Embryophyta</taxon>
        <taxon>Tracheophyta</taxon>
        <taxon>Spermatophyta</taxon>
        <taxon>Magnoliopsida</taxon>
        <taxon>eudicotyledons</taxon>
        <taxon>Gunneridae</taxon>
        <taxon>Pentapetalae</taxon>
        <taxon>rosids</taxon>
        <taxon>malvids</taxon>
        <taxon>Malvales</taxon>
        <taxon>Dipterocarpaceae</taxon>
        <taxon>Rubroshorea</taxon>
    </lineage>
</organism>
<protein>
    <submittedName>
        <fullName evidence="2">Uncharacterized protein</fullName>
    </submittedName>
</protein>
<feature type="region of interest" description="Disordered" evidence="1">
    <location>
        <begin position="30"/>
        <end position="56"/>
    </location>
</feature>
<comment type="caution">
    <text evidence="2">The sequence shown here is derived from an EMBL/GenBank/DDBJ whole genome shotgun (WGS) entry which is preliminary data.</text>
</comment>
<feature type="compositionally biased region" description="Basic and acidic residues" evidence="1">
    <location>
        <begin position="36"/>
        <end position="45"/>
    </location>
</feature>
<proteinExistence type="predicted"/>
<sequence>MTFFMNTGKWQFGTAMGKGAEWIPCLVTTGSSDPESQEKNCDTEQRPTFVSSSEPNHVESIRMSNVSCAKDMVWILQA</sequence>
<accession>A0AAV5J447</accession>
<reference evidence="2 3" key="1">
    <citation type="journal article" date="2021" name="Commun. Biol.">
        <title>The genome of Shorea leprosula (Dipterocarpaceae) highlights the ecological relevance of drought in aseasonal tropical rainforests.</title>
        <authorList>
            <person name="Ng K.K.S."/>
            <person name="Kobayashi M.J."/>
            <person name="Fawcett J.A."/>
            <person name="Hatakeyama M."/>
            <person name="Paape T."/>
            <person name="Ng C.H."/>
            <person name="Ang C.C."/>
            <person name="Tnah L.H."/>
            <person name="Lee C.T."/>
            <person name="Nishiyama T."/>
            <person name="Sese J."/>
            <person name="O'Brien M.J."/>
            <person name="Copetti D."/>
            <person name="Mohd Noor M.I."/>
            <person name="Ong R.C."/>
            <person name="Putra M."/>
            <person name="Sireger I.Z."/>
            <person name="Indrioko S."/>
            <person name="Kosugi Y."/>
            <person name="Izuno A."/>
            <person name="Isagi Y."/>
            <person name="Lee S.L."/>
            <person name="Shimizu K.K."/>
        </authorList>
    </citation>
    <scope>NUCLEOTIDE SEQUENCE [LARGE SCALE GENOMIC DNA]</scope>
    <source>
        <strain evidence="2">214</strain>
    </source>
</reference>
<evidence type="ECO:0000256" key="1">
    <source>
        <dbReference type="SAM" id="MobiDB-lite"/>
    </source>
</evidence>
<dbReference type="Proteomes" id="UP001054252">
    <property type="component" value="Unassembled WGS sequence"/>
</dbReference>